<organism evidence="1">
    <name type="scientific">Arundo donax</name>
    <name type="common">Giant reed</name>
    <name type="synonym">Donax arundinaceus</name>
    <dbReference type="NCBI Taxonomy" id="35708"/>
    <lineage>
        <taxon>Eukaryota</taxon>
        <taxon>Viridiplantae</taxon>
        <taxon>Streptophyta</taxon>
        <taxon>Embryophyta</taxon>
        <taxon>Tracheophyta</taxon>
        <taxon>Spermatophyta</taxon>
        <taxon>Magnoliopsida</taxon>
        <taxon>Liliopsida</taxon>
        <taxon>Poales</taxon>
        <taxon>Poaceae</taxon>
        <taxon>PACMAD clade</taxon>
        <taxon>Arundinoideae</taxon>
        <taxon>Arundineae</taxon>
        <taxon>Arundo</taxon>
    </lineage>
</organism>
<reference evidence="1" key="2">
    <citation type="journal article" date="2015" name="Data Brief">
        <title>Shoot transcriptome of the giant reed, Arundo donax.</title>
        <authorList>
            <person name="Barrero R.A."/>
            <person name="Guerrero F.D."/>
            <person name="Moolhuijzen P."/>
            <person name="Goolsby J.A."/>
            <person name="Tidwell J."/>
            <person name="Bellgard S.E."/>
            <person name="Bellgard M.I."/>
        </authorList>
    </citation>
    <scope>NUCLEOTIDE SEQUENCE</scope>
    <source>
        <tissue evidence="1">Shoot tissue taken approximately 20 cm above the soil surface</tissue>
    </source>
</reference>
<dbReference type="EMBL" id="GBRH01230176">
    <property type="protein sequence ID" value="JAD67719.1"/>
    <property type="molecule type" value="Transcribed_RNA"/>
</dbReference>
<evidence type="ECO:0000313" key="1">
    <source>
        <dbReference type="EMBL" id="JAD67719.1"/>
    </source>
</evidence>
<protein>
    <submittedName>
        <fullName evidence="1">Uncharacterized protein</fullName>
    </submittedName>
</protein>
<name>A0A0A9BUL2_ARUDO</name>
<dbReference type="AlphaFoldDB" id="A0A0A9BUL2"/>
<proteinExistence type="predicted"/>
<sequence>MPEAYPFSSTLTAFKGCRYGVKVLPL</sequence>
<accession>A0A0A9BUL2</accession>
<reference evidence="1" key="1">
    <citation type="submission" date="2014-09" db="EMBL/GenBank/DDBJ databases">
        <authorList>
            <person name="Magalhaes I.L.F."/>
            <person name="Oliveira U."/>
            <person name="Santos F.R."/>
            <person name="Vidigal T.H.D.A."/>
            <person name="Brescovit A.D."/>
            <person name="Santos A.J."/>
        </authorList>
    </citation>
    <scope>NUCLEOTIDE SEQUENCE</scope>
    <source>
        <tissue evidence="1">Shoot tissue taken approximately 20 cm above the soil surface</tissue>
    </source>
</reference>